<dbReference type="EMBL" id="GL883119">
    <property type="protein sequence ID" value="EGG04317.1"/>
    <property type="molecule type" value="Genomic_DNA"/>
</dbReference>
<accession>F4RTL7</accession>
<evidence type="ECO:0000313" key="1">
    <source>
        <dbReference type="EMBL" id="EGG04317.1"/>
    </source>
</evidence>
<name>F4RTL7_MELLP</name>
<dbReference type="VEuPathDB" id="FungiDB:MELLADRAFT_108595"/>
<dbReference type="KEGG" id="mlr:MELLADRAFT_108595"/>
<dbReference type="GeneID" id="18923510"/>
<reference evidence="2" key="1">
    <citation type="journal article" date="2011" name="Proc. Natl. Acad. Sci. U.S.A.">
        <title>Obligate biotrophy features unraveled by the genomic analysis of rust fungi.</title>
        <authorList>
            <person name="Duplessis S."/>
            <person name="Cuomo C.A."/>
            <person name="Lin Y.-C."/>
            <person name="Aerts A."/>
            <person name="Tisserant E."/>
            <person name="Veneault-Fourrey C."/>
            <person name="Joly D.L."/>
            <person name="Hacquard S."/>
            <person name="Amselem J."/>
            <person name="Cantarel B.L."/>
            <person name="Chiu R."/>
            <person name="Coutinho P.M."/>
            <person name="Feau N."/>
            <person name="Field M."/>
            <person name="Frey P."/>
            <person name="Gelhaye E."/>
            <person name="Goldberg J."/>
            <person name="Grabherr M.G."/>
            <person name="Kodira C.D."/>
            <person name="Kohler A."/>
            <person name="Kuees U."/>
            <person name="Lindquist E.A."/>
            <person name="Lucas S.M."/>
            <person name="Mago R."/>
            <person name="Mauceli E."/>
            <person name="Morin E."/>
            <person name="Murat C."/>
            <person name="Pangilinan J.L."/>
            <person name="Park R."/>
            <person name="Pearson M."/>
            <person name="Quesneville H."/>
            <person name="Rouhier N."/>
            <person name="Sakthikumar S."/>
            <person name="Salamov A.A."/>
            <person name="Schmutz J."/>
            <person name="Selles B."/>
            <person name="Shapiro H."/>
            <person name="Tanguay P."/>
            <person name="Tuskan G.A."/>
            <person name="Henrissat B."/>
            <person name="Van de Peer Y."/>
            <person name="Rouze P."/>
            <person name="Ellis J.G."/>
            <person name="Dodds P.N."/>
            <person name="Schein J.E."/>
            <person name="Zhong S."/>
            <person name="Hamelin R.C."/>
            <person name="Grigoriev I.V."/>
            <person name="Szabo L.J."/>
            <person name="Martin F."/>
        </authorList>
    </citation>
    <scope>NUCLEOTIDE SEQUENCE [LARGE SCALE GENOMIC DNA]</scope>
    <source>
        <strain evidence="2">98AG31 / pathotype 3-4-7</strain>
    </source>
</reference>
<dbReference type="HOGENOM" id="CLU_1390512_0_0_1"/>
<proteinExistence type="predicted"/>
<protein>
    <submittedName>
        <fullName evidence="1">Uncharacterized protein</fullName>
    </submittedName>
</protein>
<gene>
    <name evidence="1" type="ORF">MELLADRAFT_108595</name>
</gene>
<dbReference type="Proteomes" id="UP000001072">
    <property type="component" value="Unassembled WGS sequence"/>
</dbReference>
<keyword evidence="2" id="KW-1185">Reference proteome</keyword>
<sequence>MPFNLPSNFCPNPDIFLRKFQSSEPVESPPAPAPPRYNWPIEGDDVDTPEKTIRTIIPSSSHTLTSVIQPEPTLTPDARIVREFFHQAHLATPVVPGGFVHTPMQQSPAESSRRVSEIQNTDAMTQDDIINTLQLKINQLQQEKSEWEAKAQASAFHVSQLNDHPIRLGARGLTTLSLRIGTMLRRRHQQAPEINN</sequence>
<dbReference type="AlphaFoldDB" id="F4RTL7"/>
<organism evidence="2">
    <name type="scientific">Melampsora larici-populina (strain 98AG31 / pathotype 3-4-7)</name>
    <name type="common">Poplar leaf rust fungus</name>
    <dbReference type="NCBI Taxonomy" id="747676"/>
    <lineage>
        <taxon>Eukaryota</taxon>
        <taxon>Fungi</taxon>
        <taxon>Dikarya</taxon>
        <taxon>Basidiomycota</taxon>
        <taxon>Pucciniomycotina</taxon>
        <taxon>Pucciniomycetes</taxon>
        <taxon>Pucciniales</taxon>
        <taxon>Melampsoraceae</taxon>
        <taxon>Melampsora</taxon>
    </lineage>
</organism>
<evidence type="ECO:0000313" key="2">
    <source>
        <dbReference type="Proteomes" id="UP000001072"/>
    </source>
</evidence>
<dbReference type="InParanoid" id="F4RTL7"/>
<dbReference type="RefSeq" id="XP_007412446.1">
    <property type="nucleotide sequence ID" value="XM_007412384.1"/>
</dbReference>